<comment type="caution">
    <text evidence="5">The sequence shown here is derived from an EMBL/GenBank/DDBJ whole genome shotgun (WGS) entry which is preliminary data.</text>
</comment>
<name>A0AA38Y1I0_9EURO</name>
<reference evidence="5" key="1">
    <citation type="submission" date="2022-10" db="EMBL/GenBank/DDBJ databases">
        <title>Culturing micro-colonial fungi from biological soil crusts in the Mojave desert and describing Neophaeococcomyces mojavensis, and introducing the new genera and species Taxawa tesnikishii.</title>
        <authorList>
            <person name="Kurbessoian T."/>
            <person name="Stajich J.E."/>
        </authorList>
    </citation>
    <scope>NUCLEOTIDE SEQUENCE</scope>
    <source>
        <strain evidence="5">TK_35</strain>
    </source>
</reference>
<dbReference type="AlphaFoldDB" id="A0AA38Y1I0"/>
<dbReference type="EMBL" id="JAPDRN010000052">
    <property type="protein sequence ID" value="KAJ9632855.1"/>
    <property type="molecule type" value="Genomic_DNA"/>
</dbReference>
<dbReference type="Proteomes" id="UP001172681">
    <property type="component" value="Unassembled WGS sequence"/>
</dbReference>
<proteinExistence type="predicted"/>
<evidence type="ECO:0000256" key="4">
    <source>
        <dbReference type="ARBA" id="ARBA00046271"/>
    </source>
</evidence>
<gene>
    <name evidence="5" type="ORF">H2204_007585</name>
</gene>
<protein>
    <recommendedName>
        <fullName evidence="7">Peroxisomal biogenesis factor 11</fullName>
    </recommendedName>
</protein>
<comment type="subcellular location">
    <subcellularLocation>
        <location evidence="4">Peroxisome membrane</location>
    </subcellularLocation>
</comment>
<evidence type="ECO:0000313" key="5">
    <source>
        <dbReference type="EMBL" id="KAJ9632855.1"/>
    </source>
</evidence>
<dbReference type="PANTHER" id="PTHR12652">
    <property type="entry name" value="PEROXISOMAL BIOGENESIS FACTOR 11"/>
    <property type="match status" value="1"/>
</dbReference>
<sequence>MFQSIARYTNDAVGIEKALKFVQSFAQVAEVIIASTPEELARWKTAKDQANIGRRYFRLFKWIDCWNTVYNLLTTYSSPPADSGDEKSQKNNHQDGIRLTLMVAKFSLLGIFLFMESFCIADAMHISHNSWAPWLQVESLKFWFYSLAVSVLLGLYDLVMLDSSPTPAEPVVSEKTKAKVTVKTGRKKASTAVVETKPPSAQNQNKRQAILKGIVADSCDLLIPGSIVGWIPIDPVPVGIAGSLSAILGGSDAWARVNP</sequence>
<dbReference type="Pfam" id="PF05648">
    <property type="entry name" value="PEX11"/>
    <property type="match status" value="1"/>
</dbReference>
<evidence type="ECO:0008006" key="7">
    <source>
        <dbReference type="Google" id="ProtNLM"/>
    </source>
</evidence>
<keyword evidence="2" id="KW-0472">Membrane</keyword>
<organism evidence="5 6">
    <name type="scientific">Knufia peltigerae</name>
    <dbReference type="NCBI Taxonomy" id="1002370"/>
    <lineage>
        <taxon>Eukaryota</taxon>
        <taxon>Fungi</taxon>
        <taxon>Dikarya</taxon>
        <taxon>Ascomycota</taxon>
        <taxon>Pezizomycotina</taxon>
        <taxon>Eurotiomycetes</taxon>
        <taxon>Chaetothyriomycetidae</taxon>
        <taxon>Chaetothyriales</taxon>
        <taxon>Trichomeriaceae</taxon>
        <taxon>Knufia</taxon>
    </lineage>
</organism>
<keyword evidence="3" id="KW-0576">Peroxisome</keyword>
<keyword evidence="1" id="KW-0962">Peroxisome biogenesis</keyword>
<evidence type="ECO:0000313" key="6">
    <source>
        <dbReference type="Proteomes" id="UP001172681"/>
    </source>
</evidence>
<evidence type="ECO:0000256" key="1">
    <source>
        <dbReference type="ARBA" id="ARBA00022593"/>
    </source>
</evidence>
<keyword evidence="6" id="KW-1185">Reference proteome</keyword>
<dbReference type="PANTHER" id="PTHR12652:SF23">
    <property type="entry name" value="MICROBODY (PEROXISOME) PROLIFERATION PROTEIN PEROXIN 11B (EUROFUNG)"/>
    <property type="match status" value="1"/>
</dbReference>
<evidence type="ECO:0000256" key="2">
    <source>
        <dbReference type="ARBA" id="ARBA00023136"/>
    </source>
</evidence>
<dbReference type="GO" id="GO:0016559">
    <property type="term" value="P:peroxisome fission"/>
    <property type="evidence" value="ECO:0007669"/>
    <property type="project" value="InterPro"/>
</dbReference>
<accession>A0AA38Y1I0</accession>
<dbReference type="GO" id="GO:0005778">
    <property type="term" value="C:peroxisomal membrane"/>
    <property type="evidence" value="ECO:0007669"/>
    <property type="project" value="UniProtKB-SubCell"/>
</dbReference>
<evidence type="ECO:0000256" key="3">
    <source>
        <dbReference type="ARBA" id="ARBA00023140"/>
    </source>
</evidence>
<dbReference type="InterPro" id="IPR008733">
    <property type="entry name" value="PEX11"/>
</dbReference>